<sequence>MSRTQASSDAEGGISSVELPSFLAVSTCQLFKSSTDSDPESSDAESASPSVAYGHGPLETFRNCVLEYALELWRGVSPNQVNVELIAGKEFNRIVGFSKQPDGHQEETQYILRDITFCIRKG</sequence>
<evidence type="ECO:0000256" key="1">
    <source>
        <dbReference type="SAM" id="MobiDB-lite"/>
    </source>
</evidence>
<dbReference type="AlphaFoldDB" id="A0A0D2IPZ9"/>
<gene>
    <name evidence="2" type="ORF">Z518_06133</name>
</gene>
<keyword evidence="3" id="KW-1185">Reference proteome</keyword>
<accession>A0A0D2IPZ9</accession>
<dbReference type="EMBL" id="KN847478">
    <property type="protein sequence ID" value="KIX05261.1"/>
    <property type="molecule type" value="Genomic_DNA"/>
</dbReference>
<evidence type="ECO:0000313" key="3">
    <source>
        <dbReference type="Proteomes" id="UP000053617"/>
    </source>
</evidence>
<organism evidence="2 3">
    <name type="scientific">Rhinocladiella mackenziei CBS 650.93</name>
    <dbReference type="NCBI Taxonomy" id="1442369"/>
    <lineage>
        <taxon>Eukaryota</taxon>
        <taxon>Fungi</taxon>
        <taxon>Dikarya</taxon>
        <taxon>Ascomycota</taxon>
        <taxon>Pezizomycotina</taxon>
        <taxon>Eurotiomycetes</taxon>
        <taxon>Chaetothyriomycetidae</taxon>
        <taxon>Chaetothyriales</taxon>
        <taxon>Herpotrichiellaceae</taxon>
        <taxon>Rhinocladiella</taxon>
    </lineage>
</organism>
<protein>
    <submittedName>
        <fullName evidence="2">Uncharacterized protein</fullName>
    </submittedName>
</protein>
<dbReference type="Proteomes" id="UP000053617">
    <property type="component" value="Unassembled WGS sequence"/>
</dbReference>
<dbReference type="VEuPathDB" id="FungiDB:Z518_06133"/>
<dbReference type="RefSeq" id="XP_013272397.1">
    <property type="nucleotide sequence ID" value="XM_013416943.1"/>
</dbReference>
<proteinExistence type="predicted"/>
<name>A0A0D2IPZ9_9EURO</name>
<dbReference type="GeneID" id="25294204"/>
<evidence type="ECO:0000313" key="2">
    <source>
        <dbReference type="EMBL" id="KIX05261.1"/>
    </source>
</evidence>
<dbReference type="HOGENOM" id="CLU_2028023_0_0_1"/>
<feature type="region of interest" description="Disordered" evidence="1">
    <location>
        <begin position="32"/>
        <end position="55"/>
    </location>
</feature>
<reference evidence="2 3" key="1">
    <citation type="submission" date="2015-01" db="EMBL/GenBank/DDBJ databases">
        <title>The Genome Sequence of Rhinocladiella mackenzie CBS 650.93.</title>
        <authorList>
            <consortium name="The Broad Institute Genomics Platform"/>
            <person name="Cuomo C."/>
            <person name="de Hoog S."/>
            <person name="Gorbushina A."/>
            <person name="Stielow B."/>
            <person name="Teixiera M."/>
            <person name="Abouelleil A."/>
            <person name="Chapman S.B."/>
            <person name="Priest M."/>
            <person name="Young S.K."/>
            <person name="Wortman J."/>
            <person name="Nusbaum C."/>
            <person name="Birren B."/>
        </authorList>
    </citation>
    <scope>NUCLEOTIDE SEQUENCE [LARGE SCALE GENOMIC DNA]</scope>
    <source>
        <strain evidence="2 3">CBS 650.93</strain>
    </source>
</reference>